<proteinExistence type="predicted"/>
<dbReference type="InterPro" id="IPR052362">
    <property type="entry name" value="HTH-GbsR_regulator"/>
</dbReference>
<feature type="region of interest" description="Disordered" evidence="4">
    <location>
        <begin position="1"/>
        <end position="22"/>
    </location>
</feature>
<gene>
    <name evidence="5" type="ORF">LX83_007113</name>
</gene>
<evidence type="ECO:0000256" key="3">
    <source>
        <dbReference type="ARBA" id="ARBA00023163"/>
    </source>
</evidence>
<keyword evidence="6" id="KW-1185">Reference proteome</keyword>
<keyword evidence="1" id="KW-0805">Transcription regulation</keyword>
<dbReference type="SUPFAM" id="SSF46785">
    <property type="entry name" value="Winged helix' DNA-binding domain"/>
    <property type="match status" value="1"/>
</dbReference>
<accession>A0AAE3GL26</accession>
<evidence type="ECO:0000313" key="6">
    <source>
        <dbReference type="Proteomes" id="UP001206128"/>
    </source>
</evidence>
<protein>
    <submittedName>
        <fullName evidence="5">MarR family protein</fullName>
    </submittedName>
</protein>
<evidence type="ECO:0000256" key="1">
    <source>
        <dbReference type="ARBA" id="ARBA00023015"/>
    </source>
</evidence>
<dbReference type="AlphaFoldDB" id="A0AAE3GL26"/>
<dbReference type="InterPro" id="IPR036388">
    <property type="entry name" value="WH-like_DNA-bd_sf"/>
</dbReference>
<evidence type="ECO:0000313" key="5">
    <source>
        <dbReference type="EMBL" id="MCP2170222.1"/>
    </source>
</evidence>
<name>A0AAE3GL26_9PSEU</name>
<dbReference type="PANTHER" id="PTHR38465">
    <property type="entry name" value="HTH-TYPE TRANSCRIPTIONAL REGULATOR MJ1563-RELATED"/>
    <property type="match status" value="1"/>
</dbReference>
<evidence type="ECO:0000256" key="2">
    <source>
        <dbReference type="ARBA" id="ARBA00023125"/>
    </source>
</evidence>
<dbReference type="RefSeq" id="WP_253780239.1">
    <property type="nucleotide sequence ID" value="NZ_JAMTCK010000027.1"/>
</dbReference>
<dbReference type="Proteomes" id="UP001206128">
    <property type="component" value="Unassembled WGS sequence"/>
</dbReference>
<dbReference type="Gene3D" id="1.10.10.10">
    <property type="entry name" value="Winged helix-like DNA-binding domain superfamily/Winged helix DNA-binding domain"/>
    <property type="match status" value="1"/>
</dbReference>
<dbReference type="GO" id="GO:0003677">
    <property type="term" value="F:DNA binding"/>
    <property type="evidence" value="ECO:0007669"/>
    <property type="project" value="UniProtKB-KW"/>
</dbReference>
<comment type="caution">
    <text evidence="5">The sequence shown here is derived from an EMBL/GenBank/DDBJ whole genome shotgun (WGS) entry which is preliminary data.</text>
</comment>
<dbReference type="InterPro" id="IPR036390">
    <property type="entry name" value="WH_DNA-bd_sf"/>
</dbReference>
<keyword evidence="3" id="KW-0804">Transcription</keyword>
<reference evidence="5" key="1">
    <citation type="submission" date="2022-06" db="EMBL/GenBank/DDBJ databases">
        <title>Genomic Encyclopedia of Archaeal and Bacterial Type Strains, Phase II (KMG-II): from individual species to whole genera.</title>
        <authorList>
            <person name="Goeker M."/>
        </authorList>
    </citation>
    <scope>NUCLEOTIDE SEQUENCE</scope>
    <source>
        <strain evidence="5">DSM 43935</strain>
    </source>
</reference>
<evidence type="ECO:0000256" key="4">
    <source>
        <dbReference type="SAM" id="MobiDB-lite"/>
    </source>
</evidence>
<organism evidence="5 6">
    <name type="scientific">Goodfellowiella coeruleoviolacea</name>
    <dbReference type="NCBI Taxonomy" id="334858"/>
    <lineage>
        <taxon>Bacteria</taxon>
        <taxon>Bacillati</taxon>
        <taxon>Actinomycetota</taxon>
        <taxon>Actinomycetes</taxon>
        <taxon>Pseudonocardiales</taxon>
        <taxon>Pseudonocardiaceae</taxon>
        <taxon>Goodfellowiella</taxon>
    </lineage>
</organism>
<sequence>MPADRHDAADHTRDPGRDNAGNLERDEALRWVERVATFCNEAWGLAPITGRILGWLMICDPPEQSAGDIADAIGASRASLTANLRLLTAMRLVRRHTRSGERTAYYRMEDDAWEKVVRQRLAAFAAFHDVAEEALRLRGLTEARTRRIRSAQKSIALLVDSVEQAQQAAGARAEE</sequence>
<dbReference type="PANTHER" id="PTHR38465:SF2">
    <property type="entry name" value="HTH-TYPE TRANSCRIPTIONAL REGULATOR MMPR5"/>
    <property type="match status" value="1"/>
</dbReference>
<keyword evidence="2" id="KW-0238">DNA-binding</keyword>
<dbReference type="EMBL" id="JAMTCK010000027">
    <property type="protein sequence ID" value="MCP2170222.1"/>
    <property type="molecule type" value="Genomic_DNA"/>
</dbReference>